<name>A0A0N1H7U1_9EURO</name>
<dbReference type="Gene3D" id="3.40.50.300">
    <property type="entry name" value="P-loop containing nucleotide triphosphate hydrolases"/>
    <property type="match status" value="2"/>
</dbReference>
<evidence type="ECO:0000256" key="2">
    <source>
        <dbReference type="ARBA" id="ARBA00009726"/>
    </source>
</evidence>
<dbReference type="InterPro" id="IPR027417">
    <property type="entry name" value="P-loop_NTPase"/>
</dbReference>
<dbReference type="InterPro" id="IPR036640">
    <property type="entry name" value="ABC1_TM_sf"/>
</dbReference>
<feature type="transmembrane region" description="Helical" evidence="14">
    <location>
        <begin position="542"/>
        <end position="565"/>
    </location>
</feature>
<evidence type="ECO:0000256" key="4">
    <source>
        <dbReference type="ARBA" id="ARBA00022553"/>
    </source>
</evidence>
<evidence type="ECO:0000256" key="11">
    <source>
        <dbReference type="ARBA" id="ARBA00022989"/>
    </source>
</evidence>
<dbReference type="SMART" id="SM00382">
    <property type="entry name" value="AAA"/>
    <property type="match status" value="2"/>
</dbReference>
<feature type="transmembrane region" description="Helical" evidence="14">
    <location>
        <begin position="640"/>
        <end position="661"/>
    </location>
</feature>
<feature type="domain" description="ABC transporter" evidence="15">
    <location>
        <begin position="1078"/>
        <end position="1303"/>
    </location>
</feature>
<dbReference type="Pfam" id="PF24357">
    <property type="entry name" value="TMD0_ABC"/>
    <property type="match status" value="1"/>
</dbReference>
<proteinExistence type="inferred from homology"/>
<feature type="transmembrane region" description="Helical" evidence="14">
    <location>
        <begin position="509"/>
        <end position="530"/>
    </location>
</feature>
<dbReference type="InterPro" id="IPR017871">
    <property type="entry name" value="ABC_transporter-like_CS"/>
</dbReference>
<dbReference type="InterPro" id="IPR003593">
    <property type="entry name" value="AAA+_ATPase"/>
</dbReference>
<dbReference type="FunFam" id="1.20.1560.10:FF:000001">
    <property type="entry name" value="ATP-binding cassette subfamily C member 1"/>
    <property type="match status" value="1"/>
</dbReference>
<comment type="caution">
    <text evidence="17">The sequence shown here is derived from an EMBL/GenBank/DDBJ whole genome shotgun (WGS) entry which is preliminary data.</text>
</comment>
<dbReference type="FunFam" id="3.40.50.300:FF:000450">
    <property type="entry name" value="ABC transporter C family member 2"/>
    <property type="match status" value="1"/>
</dbReference>
<evidence type="ECO:0000256" key="8">
    <source>
        <dbReference type="ARBA" id="ARBA00022741"/>
    </source>
</evidence>
<dbReference type="CDD" id="cd18603">
    <property type="entry name" value="ABC_6TM_MRP1_2_3_6_D2_like"/>
    <property type="match status" value="1"/>
</dbReference>
<feature type="transmembrane region" description="Helical" evidence="14">
    <location>
        <begin position="1466"/>
        <end position="1493"/>
    </location>
</feature>
<feature type="domain" description="ABC transmembrane type-1" evidence="16">
    <location>
        <begin position="1429"/>
        <end position="1710"/>
    </location>
</feature>
<feature type="transmembrane region" description="Helical" evidence="14">
    <location>
        <begin position="1650"/>
        <end position="1671"/>
    </location>
</feature>
<dbReference type="SUPFAM" id="SSF90123">
    <property type="entry name" value="ABC transporter transmembrane region"/>
    <property type="match status" value="2"/>
</dbReference>
<dbReference type="VEuPathDB" id="FungiDB:AB675_78"/>
<evidence type="ECO:0000313" key="17">
    <source>
        <dbReference type="EMBL" id="KPI37775.1"/>
    </source>
</evidence>
<evidence type="ECO:0000256" key="5">
    <source>
        <dbReference type="ARBA" id="ARBA00022554"/>
    </source>
</evidence>
<dbReference type="EMBL" id="LFJN01000022">
    <property type="protein sequence ID" value="KPI37775.1"/>
    <property type="molecule type" value="Genomic_DNA"/>
</dbReference>
<keyword evidence="4" id="KW-0597">Phosphoprotein</keyword>
<evidence type="ECO:0000256" key="14">
    <source>
        <dbReference type="SAM" id="Phobius"/>
    </source>
</evidence>
<organism evidence="17 18">
    <name type="scientific">Cyphellophora attinorum</name>
    <dbReference type="NCBI Taxonomy" id="1664694"/>
    <lineage>
        <taxon>Eukaryota</taxon>
        <taxon>Fungi</taxon>
        <taxon>Dikarya</taxon>
        <taxon>Ascomycota</taxon>
        <taxon>Pezizomycotina</taxon>
        <taxon>Eurotiomycetes</taxon>
        <taxon>Chaetothyriomycetidae</taxon>
        <taxon>Chaetothyriales</taxon>
        <taxon>Cyphellophoraceae</taxon>
        <taxon>Cyphellophora</taxon>
    </lineage>
</organism>
<keyword evidence="11 14" id="KW-1133">Transmembrane helix</keyword>
<feature type="transmembrane region" description="Helical" evidence="14">
    <location>
        <begin position="577"/>
        <end position="597"/>
    </location>
</feature>
<dbReference type="Pfam" id="PF00664">
    <property type="entry name" value="ABC_membrane"/>
    <property type="match status" value="2"/>
</dbReference>
<dbReference type="STRING" id="1664694.A0A0N1H7U1"/>
<dbReference type="PROSITE" id="PS50929">
    <property type="entry name" value="ABC_TM1F"/>
    <property type="match status" value="2"/>
</dbReference>
<dbReference type="InterPro" id="IPR056227">
    <property type="entry name" value="TMD0_ABC"/>
</dbReference>
<feature type="compositionally biased region" description="Basic and acidic residues" evidence="13">
    <location>
        <begin position="1305"/>
        <end position="1319"/>
    </location>
</feature>
<dbReference type="FunFam" id="3.40.50.300:FF:000565">
    <property type="entry name" value="ABC bile acid transporter"/>
    <property type="match status" value="1"/>
</dbReference>
<dbReference type="CDD" id="cd03244">
    <property type="entry name" value="ABCC_MRP_domain2"/>
    <property type="match status" value="1"/>
</dbReference>
<evidence type="ECO:0000256" key="9">
    <source>
        <dbReference type="ARBA" id="ARBA00022840"/>
    </source>
</evidence>
<accession>A0A0N1H7U1</accession>
<gene>
    <name evidence="17" type="ORF">AB675_78</name>
</gene>
<sequence length="1994" mass="223535">MVSRLSPSETRSLSYYQYRTAKQFSGYNDYIFWTQLVLQLADSYPTIAHDLIAVGAYHEALETKNRKLQEFALAQGRKSVAWINRHYDSVPLSALIGHAIIQSQLSRFMSRRAHRQTLRTQQTLIELPGRDSLNLRDLVRRQQNRQCHLLDPVPLLRQAIFEPPDLSDDHAVPMRNIDDARSLLEPIVQTLALQAQRGRKLPYYLLEQWYVSFGQIRPTCDAIGGCTLHAAAGMALLEVERLVESYGNTSYLFANIKIGQFNNKRLPSSHLPRSDLEVIDAVADAFEAALDTNTVTEKTANVQHYKFGIDNSLRELVGQAGLGCRRRGQRRRLLQLVDRARASGGHEAYNLLAQVLECVQALEVGGLTYNEDSLSVVETCGDLIPREQRVKLHGLAFGVTPGRLRLDFVRWPWSYTNNPDNDKGRLESAWIGSEDATDAVNTTADRFCEHIDVPHGDEELAWYAGPGYVTYPSGERLADGSEAMETIRPQGWGPISDLRYDFTPCFLDLWLLFVAVWGILCGSAALWYLFKKRIPQEVPKNWHFYTKLCVVGVIALTTALQAALQIEQLPGIWMKDIRFYTTVLLLVSLGFIFAIQYHEHWRSRNPNGVVLFYWVFFIIAHGVKLRSLVSREVYEVRLPYFVVFTTSLGFGIIEFILEYLVPKKKSVYDALGAEDECPVEYADVFSLLTFAWMTPLMRFGYKNFLTADDLWNLRSRDTTKATGDMLQEAWNRQLERKKPNLWFALGQAFGGPYLRGAIIKTISDCLAFVQPQLLRLLITFVESYRDGNEPEPAVRGVAIALAMFVTSVSQTAALHQYFQRAFETGMRIKASLTAMIYGKSLKLSNESRATKSTGDIVTYMSVDQQRLSDLAQWGQQLWSAPFQITLCMLSLYQLVGVSCFAGVAAMVLMVPINGFIARFMKKLQLSQMKYKDSRARLMTEILNNMKSIKLYAWGSAFMDKLSHVRNEQELNNLRKIGAAQSFATFTWSSTPFFVSCSTFAVFVLVENRPLTTDLVFPALTLFNLLTFPLTVLPMVITSIVEASVAVGRLTEFLTTDELQENAVRFIDEPSERSGDESVSIKEASFTWDKNQAKNVLQNINFKANKGELTCIVGRVGSGKSSILQSILGDLWKLNGEVVVRGRIAYVAQQPWVMNASVKDNITFGHRWDPHFYNQTVNACALHDDFRQLPDGDQTEVGERGISLSGGQKARLTLARAVYARADVYLLDDVLSAVDQHVGRHLINNVLGANGLLSGKVRILATNAINVLKESDYVYLLRDQTVLEKGTYQQLMAMRGEVANIIKSATNEDQREDTSEDKSPSIEGMESDDSTAIHDELDPEEAEEARQEIGGLAPLRTGPSRPSNFGRKTSRATLRRASTASFHGPIGVTDEEAGLKSKQTKETQEQGKVKWSVYTSYAKESNLIAVGVYFVALLAAQTAQIGGSFWLREWSEENERTGTNPHVGKYIGIYFAFGIGGAALVVIQTLLLWIFCSIEASRKLHDRMAYAIFRSPMSFFDTTPVGRILNRFSSDIYRVDEVIARTFNMLFVNSSRAFFTIGVITFSTPVFLVMVIPLGAIYVVYQKYYLRTSRELKRLDSVSRSPIFAHFQESLGGVATIRAYRQQARFILENEWRMDANLRAYFPSVSANRWLAVRLEFIGSIIILSSAIFAIVSVTTGSGLSAGTVGLAMSYALQITASLNWIVRQTVEVETNIVSVERVLEYANLPSEAQDVIFKKRPNIGWPANGQISIKNYSTRYREGLDPVLKDISLSINAKEKIGVVGRTGAGKSSLTLALFRIIEPISGNISIDQLNTSTIGLLDLRRRLAIIPQDAALFEGSIRDNLDPRHVHDDTELWSVLDHARLKEHVSSMEGGLDAKVNEGGSNLSQGQRQLVSLARALLTPSNILVLDEATAAVDVETDTMLQATLRNTMFENRTIITIAHRINTILDSDRIVVLQQGKVAEFDTPRALIARRGLFYELVREAGLLDNFGNGHA</sequence>
<dbReference type="InterPro" id="IPR050173">
    <property type="entry name" value="ABC_transporter_C-like"/>
</dbReference>
<dbReference type="CDD" id="cd03250">
    <property type="entry name" value="ABCC_MRP_domain1"/>
    <property type="match status" value="1"/>
</dbReference>
<evidence type="ECO:0000313" key="18">
    <source>
        <dbReference type="Proteomes" id="UP000038010"/>
    </source>
</evidence>
<dbReference type="RefSeq" id="XP_017997738.1">
    <property type="nucleotide sequence ID" value="XM_018148304.1"/>
</dbReference>
<dbReference type="Pfam" id="PF00005">
    <property type="entry name" value="ABC_tran"/>
    <property type="match status" value="2"/>
</dbReference>
<keyword evidence="10" id="KW-1278">Translocase</keyword>
<evidence type="ECO:0000256" key="3">
    <source>
        <dbReference type="ARBA" id="ARBA00022448"/>
    </source>
</evidence>
<feature type="domain" description="ABC transmembrane type-1" evidence="16">
    <location>
        <begin position="756"/>
        <end position="1041"/>
    </location>
</feature>
<dbReference type="SUPFAM" id="SSF52540">
    <property type="entry name" value="P-loop containing nucleoside triphosphate hydrolases"/>
    <property type="match status" value="2"/>
</dbReference>
<feature type="transmembrane region" description="Helical" evidence="14">
    <location>
        <begin position="982"/>
        <end position="1004"/>
    </location>
</feature>
<dbReference type="GO" id="GO:0042592">
    <property type="term" value="P:homeostatic process"/>
    <property type="evidence" value="ECO:0007669"/>
    <property type="project" value="UniProtKB-ARBA"/>
</dbReference>
<reference evidence="17 18" key="1">
    <citation type="submission" date="2015-06" db="EMBL/GenBank/DDBJ databases">
        <title>Draft genome of the ant-associated black yeast Phialophora attae CBS 131958.</title>
        <authorList>
            <person name="Moreno L.F."/>
            <person name="Stielow B.J."/>
            <person name="de Hoog S."/>
            <person name="Vicente V.A."/>
            <person name="Weiss V.A."/>
            <person name="de Vries M."/>
            <person name="Cruz L.M."/>
            <person name="Souza E.M."/>
        </authorList>
    </citation>
    <scope>NUCLEOTIDE SEQUENCE [LARGE SCALE GENOMIC DNA]</scope>
    <source>
        <strain evidence="17 18">CBS 131958</strain>
    </source>
</reference>
<dbReference type="GO" id="GO:0140359">
    <property type="term" value="F:ABC-type transporter activity"/>
    <property type="evidence" value="ECO:0007669"/>
    <property type="project" value="InterPro"/>
</dbReference>
<keyword evidence="6 14" id="KW-0812">Transmembrane</keyword>
<feature type="transmembrane region" description="Helical" evidence="14">
    <location>
        <begin position="1422"/>
        <end position="1446"/>
    </location>
</feature>
<dbReference type="GO" id="GO:0000329">
    <property type="term" value="C:fungal-type vacuole membrane"/>
    <property type="evidence" value="ECO:0007669"/>
    <property type="project" value="UniProtKB-ARBA"/>
</dbReference>
<protein>
    <submittedName>
        <fullName evidence="17">Metal resistance protein YCF1</fullName>
    </submittedName>
</protein>
<feature type="transmembrane region" description="Helical" evidence="14">
    <location>
        <begin position="1016"/>
        <end position="1040"/>
    </location>
</feature>
<dbReference type="PANTHER" id="PTHR24223">
    <property type="entry name" value="ATP-BINDING CASSETTE SUB-FAMILY C"/>
    <property type="match status" value="1"/>
</dbReference>
<dbReference type="Proteomes" id="UP000038010">
    <property type="component" value="Unassembled WGS sequence"/>
</dbReference>
<evidence type="ECO:0000256" key="7">
    <source>
        <dbReference type="ARBA" id="ARBA00022737"/>
    </source>
</evidence>
<evidence type="ECO:0000259" key="15">
    <source>
        <dbReference type="PROSITE" id="PS50893"/>
    </source>
</evidence>
<evidence type="ECO:0000256" key="13">
    <source>
        <dbReference type="SAM" id="MobiDB-lite"/>
    </source>
</evidence>
<feature type="transmembrane region" description="Helical" evidence="14">
    <location>
        <begin position="901"/>
        <end position="920"/>
    </location>
</feature>
<dbReference type="GeneID" id="28740074"/>
<keyword evidence="3" id="KW-0813">Transport</keyword>
<dbReference type="PROSITE" id="PS00211">
    <property type="entry name" value="ABC_TRANSPORTER_1"/>
    <property type="match status" value="2"/>
</dbReference>
<keyword evidence="18" id="KW-1185">Reference proteome</keyword>
<dbReference type="CDD" id="cd18595">
    <property type="entry name" value="ABC_6TM_MRP1_2_3_6_D1_like"/>
    <property type="match status" value="1"/>
</dbReference>
<feature type="domain" description="ABC transporter" evidence="15">
    <location>
        <begin position="1747"/>
        <end position="1982"/>
    </location>
</feature>
<keyword evidence="8" id="KW-0547">Nucleotide-binding</keyword>
<dbReference type="PANTHER" id="PTHR24223:SF443">
    <property type="entry name" value="MULTIDRUG-RESISTANCE LIKE PROTEIN 1, ISOFORM I"/>
    <property type="match status" value="1"/>
</dbReference>
<dbReference type="PROSITE" id="PS50893">
    <property type="entry name" value="ABC_TRANSPORTER_2"/>
    <property type="match status" value="2"/>
</dbReference>
<dbReference type="FunFam" id="1.20.1560.10:FF:000020">
    <property type="entry name" value="ABC metal ion transporter"/>
    <property type="match status" value="1"/>
</dbReference>
<comment type="similarity">
    <text evidence="2">Belongs to the ABC transporter superfamily. ABCC family. Conjugate transporter (TC 3.A.1.208) subfamily.</text>
</comment>
<dbReference type="InterPro" id="IPR011527">
    <property type="entry name" value="ABC1_TM_dom"/>
</dbReference>
<evidence type="ECO:0000256" key="10">
    <source>
        <dbReference type="ARBA" id="ARBA00022967"/>
    </source>
</evidence>
<dbReference type="OrthoDB" id="6500128at2759"/>
<comment type="subcellular location">
    <subcellularLocation>
        <location evidence="1">Vacuole membrane</location>
        <topology evidence="1">Multi-pass membrane protein</topology>
    </subcellularLocation>
</comment>
<evidence type="ECO:0000259" key="16">
    <source>
        <dbReference type="PROSITE" id="PS50929"/>
    </source>
</evidence>
<evidence type="ECO:0000256" key="12">
    <source>
        <dbReference type="ARBA" id="ARBA00023136"/>
    </source>
</evidence>
<dbReference type="GO" id="GO:0016887">
    <property type="term" value="F:ATP hydrolysis activity"/>
    <property type="evidence" value="ECO:0007669"/>
    <property type="project" value="InterPro"/>
</dbReference>
<feature type="transmembrane region" description="Helical" evidence="14">
    <location>
        <begin position="609"/>
        <end position="628"/>
    </location>
</feature>
<feature type="transmembrane region" description="Helical" evidence="14">
    <location>
        <begin position="1552"/>
        <end position="1580"/>
    </location>
</feature>
<evidence type="ECO:0000256" key="1">
    <source>
        <dbReference type="ARBA" id="ARBA00004128"/>
    </source>
</evidence>
<keyword evidence="7" id="KW-0677">Repeat</keyword>
<keyword evidence="9" id="KW-0067">ATP-binding</keyword>
<feature type="region of interest" description="Disordered" evidence="13">
    <location>
        <begin position="1303"/>
        <end position="1400"/>
    </location>
</feature>
<keyword evidence="12 14" id="KW-0472">Membrane</keyword>
<keyword evidence="5" id="KW-0926">Vacuole</keyword>
<evidence type="ECO:0000256" key="6">
    <source>
        <dbReference type="ARBA" id="ARBA00022692"/>
    </source>
</evidence>
<dbReference type="Gene3D" id="1.20.1560.10">
    <property type="entry name" value="ABC transporter type 1, transmembrane domain"/>
    <property type="match status" value="2"/>
</dbReference>
<dbReference type="InterPro" id="IPR003439">
    <property type="entry name" value="ABC_transporter-like_ATP-bd"/>
</dbReference>
<dbReference type="GO" id="GO:0005524">
    <property type="term" value="F:ATP binding"/>
    <property type="evidence" value="ECO:0007669"/>
    <property type="project" value="UniProtKB-KW"/>
</dbReference>